<feature type="region of interest" description="Disordered" evidence="1">
    <location>
        <begin position="1"/>
        <end position="109"/>
    </location>
</feature>
<protein>
    <recommendedName>
        <fullName evidence="4">Catalase</fullName>
    </recommendedName>
</protein>
<reference evidence="2 3" key="1">
    <citation type="submission" date="2019-04" db="EMBL/GenBank/DDBJ databases">
        <title>Natronospirillum operosus gen. nov., sp. nov., a haloalkaliphilic satellite isolated from decaying biomass of laboratory culture of cyanobacterium Geitlerinema sp. and proposal of Natronospirillaceae fam. nov. and Saccharospirillaceae fam. nov.</title>
        <authorList>
            <person name="Kevbrin V."/>
            <person name="Boltyanskaya Y."/>
            <person name="Koziaeva V."/>
            <person name="Grouzdev D.S."/>
            <person name="Park M."/>
            <person name="Cho J."/>
        </authorList>
    </citation>
    <scope>NUCLEOTIDE SEQUENCE [LARGE SCALE GENOMIC DNA]</scope>
    <source>
        <strain evidence="2 3">G-116</strain>
    </source>
</reference>
<dbReference type="InterPro" id="IPR021973">
    <property type="entry name" value="SprA-related"/>
</dbReference>
<dbReference type="EMBL" id="SRMF01000016">
    <property type="protein sequence ID" value="TGG90198.1"/>
    <property type="molecule type" value="Genomic_DNA"/>
</dbReference>
<dbReference type="AlphaFoldDB" id="A0A4Z0W1C6"/>
<accession>A0A4Z0W1C6</accession>
<keyword evidence="3" id="KW-1185">Reference proteome</keyword>
<comment type="caution">
    <text evidence="2">The sequence shown here is derived from an EMBL/GenBank/DDBJ whole genome shotgun (WGS) entry which is preliminary data.</text>
</comment>
<dbReference type="Pfam" id="PF12118">
    <property type="entry name" value="SprA-related"/>
    <property type="match status" value="1"/>
</dbReference>
<feature type="compositionally biased region" description="Basic and acidic residues" evidence="1">
    <location>
        <begin position="85"/>
        <end position="109"/>
    </location>
</feature>
<gene>
    <name evidence="2" type="ORF">E4656_19535</name>
</gene>
<name>A0A4Z0W1C6_9GAMM</name>
<dbReference type="OrthoDB" id="14118at2"/>
<evidence type="ECO:0000313" key="3">
    <source>
        <dbReference type="Proteomes" id="UP000297475"/>
    </source>
</evidence>
<evidence type="ECO:0008006" key="4">
    <source>
        <dbReference type="Google" id="ProtNLM"/>
    </source>
</evidence>
<proteinExistence type="predicted"/>
<organism evidence="2 3">
    <name type="scientific">Natronospirillum operosum</name>
    <dbReference type="NCBI Taxonomy" id="2759953"/>
    <lineage>
        <taxon>Bacteria</taxon>
        <taxon>Pseudomonadati</taxon>
        <taxon>Pseudomonadota</taxon>
        <taxon>Gammaproteobacteria</taxon>
        <taxon>Oceanospirillales</taxon>
        <taxon>Natronospirillaceae</taxon>
        <taxon>Natronospirillum</taxon>
    </lineage>
</organism>
<evidence type="ECO:0000256" key="1">
    <source>
        <dbReference type="SAM" id="MobiDB-lite"/>
    </source>
</evidence>
<evidence type="ECO:0000313" key="2">
    <source>
        <dbReference type="EMBL" id="TGG90198.1"/>
    </source>
</evidence>
<feature type="compositionally biased region" description="Basic and acidic residues" evidence="1">
    <location>
        <begin position="48"/>
        <end position="61"/>
    </location>
</feature>
<sequence>MSSVIGLAPQALFPTGLERPPGMPAVVQPRQDSPLFNPVTETAATARNENRRELDPDERRQNNQRGQPLALPARDQSESEETEPDSVRTSRQALEEAERRGELNTQERQRLERIQELSQRDREVRQHEMAHKAVAGQYAGPIRYEYAQGPDGRRYAIAGEVPLDLSPAPTAEETIAKMEQIRRAALVPSEPSPADRRIAAEATQLILDARAEVLRQQRLDSEQQADIQAERTELRQDNTNLRLDDDMAREQDRVADDEESDAALDERHSAMNTELELRRAEIQAAISELLSNQSASLDQVTLGRNVNFQI</sequence>
<dbReference type="RefSeq" id="WP_135485009.1">
    <property type="nucleotide sequence ID" value="NZ_SRMF01000016.1"/>
</dbReference>
<dbReference type="Proteomes" id="UP000297475">
    <property type="component" value="Unassembled WGS sequence"/>
</dbReference>